<dbReference type="PROSITE" id="PS50005">
    <property type="entry name" value="TPR"/>
    <property type="match status" value="1"/>
</dbReference>
<dbReference type="Pfam" id="PF13181">
    <property type="entry name" value="TPR_8"/>
    <property type="match status" value="1"/>
</dbReference>
<dbReference type="STRING" id="483216.BACEGG_02529"/>
<dbReference type="Gene3D" id="1.25.40.10">
    <property type="entry name" value="Tetratricopeptide repeat domain"/>
    <property type="match status" value="1"/>
</dbReference>
<feature type="repeat" description="TPR" evidence="1">
    <location>
        <begin position="436"/>
        <end position="469"/>
    </location>
</feature>
<sequence length="478" mass="54104">MKKIYCLLFAMLPLAAFAGEVKVTKPALTLENDTLTLDFKFNMEAVKVNSTQSYAFTPVLFAGKKYKTLPPVVVTGKNKFKMRHKDRKLAKKGYYDAPYTIIKGKSADRQDIVNYTVCLPYEEWMNEADMWILQEGRKDCLLDLPEIQVIEPVVVVEEEPLPQKGAICEPCMSMVSYLTPTEEPLKVRSEQNTLYIEYAVGGTEFKADFKNNSAELQKLKETLNPLTEGDLVTFKAINICGYASPDGSAKTNDRVATKRADSFALYLRGSYHFPDSILNVSSAGEDWESLVKMLEENKPAYADKALEIINKYTNLDVREARLKSGLGAASYRAMMNEYYPRLRRLSISIDYEIREVRNAEAATLIHTNPKMLNLQEMYGVAKNFQPGTKEYKEVYEIAATNYPTDIVANINAASANIVYGDFDRAGQYLERVKDDPRAWNNLGVLAWLSGDTEIAKEWFTKALTVEPEKAQENLNKMK</sequence>
<dbReference type="RefSeq" id="WP_004290843.1">
    <property type="nucleotide sequence ID" value="NZ_CABKNQ010000018.1"/>
</dbReference>
<dbReference type="SMART" id="SM00028">
    <property type="entry name" value="TPR"/>
    <property type="match status" value="1"/>
</dbReference>
<keyword evidence="2" id="KW-0732">Signal</keyword>
<proteinExistence type="predicted"/>
<accession>A0A380YLE0</accession>
<dbReference type="OrthoDB" id="1100173at2"/>
<evidence type="ECO:0000313" key="5">
    <source>
        <dbReference type="Proteomes" id="UP000254424"/>
    </source>
</evidence>
<dbReference type="SUPFAM" id="SSF103088">
    <property type="entry name" value="OmpA-like"/>
    <property type="match status" value="1"/>
</dbReference>
<reference evidence="4 5" key="1">
    <citation type="submission" date="2018-06" db="EMBL/GenBank/DDBJ databases">
        <authorList>
            <consortium name="Pathogen Informatics"/>
            <person name="Doyle S."/>
        </authorList>
    </citation>
    <scope>NUCLEOTIDE SEQUENCE [LARGE SCALE GENOMIC DNA]</scope>
    <source>
        <strain evidence="4 5">NCTC11155</strain>
    </source>
</reference>
<dbReference type="InterPro" id="IPR011990">
    <property type="entry name" value="TPR-like_helical_dom_sf"/>
</dbReference>
<dbReference type="EMBL" id="UFSX01000001">
    <property type="protein sequence ID" value="SUV29333.1"/>
    <property type="molecule type" value="Genomic_DNA"/>
</dbReference>
<feature type="signal peptide" evidence="2">
    <location>
        <begin position="1"/>
        <end position="18"/>
    </location>
</feature>
<gene>
    <name evidence="4" type="ORF">NCTC11155_01309</name>
</gene>
<protein>
    <submittedName>
        <fullName evidence="4">OmpA family</fullName>
    </submittedName>
</protein>
<dbReference type="InterPro" id="IPR024480">
    <property type="entry name" value="DUF3868"/>
</dbReference>
<dbReference type="InterPro" id="IPR019734">
    <property type="entry name" value="TPR_rpt"/>
</dbReference>
<dbReference type="Gene3D" id="3.30.1330.60">
    <property type="entry name" value="OmpA-like domain"/>
    <property type="match status" value="1"/>
</dbReference>
<evidence type="ECO:0000256" key="2">
    <source>
        <dbReference type="SAM" id="SignalP"/>
    </source>
</evidence>
<evidence type="ECO:0000313" key="4">
    <source>
        <dbReference type="EMBL" id="SUV29333.1"/>
    </source>
</evidence>
<dbReference type="InterPro" id="IPR036737">
    <property type="entry name" value="OmpA-like_sf"/>
</dbReference>
<name>A0A380YLE0_9BACE</name>
<organism evidence="4 5">
    <name type="scientific">Bacteroides eggerthii</name>
    <dbReference type="NCBI Taxonomy" id="28111"/>
    <lineage>
        <taxon>Bacteria</taxon>
        <taxon>Pseudomonadati</taxon>
        <taxon>Bacteroidota</taxon>
        <taxon>Bacteroidia</taxon>
        <taxon>Bacteroidales</taxon>
        <taxon>Bacteroidaceae</taxon>
        <taxon>Bacteroides</taxon>
    </lineage>
</organism>
<keyword evidence="1" id="KW-0802">TPR repeat</keyword>
<dbReference type="AlphaFoldDB" id="A0A380YLE0"/>
<evidence type="ECO:0000259" key="3">
    <source>
        <dbReference type="Pfam" id="PF12984"/>
    </source>
</evidence>
<feature type="chain" id="PRO_5017070636" evidence="2">
    <location>
        <begin position="19"/>
        <end position="478"/>
    </location>
</feature>
<dbReference type="Proteomes" id="UP000254424">
    <property type="component" value="Unassembled WGS sequence"/>
</dbReference>
<dbReference type="GeneID" id="93071221"/>
<evidence type="ECO:0000256" key="1">
    <source>
        <dbReference type="PROSITE-ProRule" id="PRU00339"/>
    </source>
</evidence>
<dbReference type="SUPFAM" id="SSF81901">
    <property type="entry name" value="HCP-like"/>
    <property type="match status" value="1"/>
</dbReference>
<dbReference type="Pfam" id="PF12984">
    <property type="entry name" value="DUF3868"/>
    <property type="match status" value="1"/>
</dbReference>
<feature type="domain" description="DUF3868" evidence="3">
    <location>
        <begin position="15"/>
        <end position="92"/>
    </location>
</feature>